<dbReference type="Proteomes" id="UP000243524">
    <property type="component" value="Unassembled WGS sequence"/>
</dbReference>
<dbReference type="PROSITE" id="PS51819">
    <property type="entry name" value="VOC"/>
    <property type="match status" value="1"/>
</dbReference>
<dbReference type="EMBL" id="PJNH01000002">
    <property type="protein sequence ID" value="PKR77585.1"/>
    <property type="molecule type" value="Genomic_DNA"/>
</dbReference>
<comment type="caution">
    <text evidence="2">The sequence shown here is derived from an EMBL/GenBank/DDBJ whole genome shotgun (WGS) entry which is preliminary data.</text>
</comment>
<keyword evidence="3" id="KW-1185">Reference proteome</keyword>
<dbReference type="InterPro" id="IPR029068">
    <property type="entry name" value="Glyas_Bleomycin-R_OHBP_Dase"/>
</dbReference>
<accession>A0A2I0QTA8</accession>
<dbReference type="Pfam" id="PF00903">
    <property type="entry name" value="Glyoxalase"/>
    <property type="match status" value="1"/>
</dbReference>
<reference evidence="2 3" key="1">
    <citation type="submission" date="2017-06" db="EMBL/GenBank/DDBJ databases">
        <title>the draft geome sequence of Illustriluteabacillus marina B3227.</title>
        <authorList>
            <person name="He R.-H."/>
            <person name="Du Z.-J."/>
        </authorList>
    </citation>
    <scope>NUCLEOTIDE SEQUENCE [LARGE SCALE GENOMIC DNA]</scope>
    <source>
        <strain evidence="2 3">B3227</strain>
    </source>
</reference>
<dbReference type="InterPro" id="IPR004360">
    <property type="entry name" value="Glyas_Fos-R_dOase_dom"/>
</dbReference>
<dbReference type="AlphaFoldDB" id="A0A2I0QTA8"/>
<dbReference type="Gene3D" id="3.10.180.10">
    <property type="entry name" value="2,3-Dihydroxybiphenyl 1,2-Dioxygenase, domain 1"/>
    <property type="match status" value="1"/>
</dbReference>
<dbReference type="RefSeq" id="WP_101331193.1">
    <property type="nucleotide sequence ID" value="NZ_PJNH01000002.1"/>
</dbReference>
<dbReference type="InterPro" id="IPR037523">
    <property type="entry name" value="VOC_core"/>
</dbReference>
<name>A0A2I0QTA8_9BACI</name>
<evidence type="ECO:0000313" key="2">
    <source>
        <dbReference type="EMBL" id="PKR77585.1"/>
    </source>
</evidence>
<feature type="domain" description="VOC" evidence="1">
    <location>
        <begin position="2"/>
        <end position="116"/>
    </location>
</feature>
<evidence type="ECO:0000313" key="3">
    <source>
        <dbReference type="Proteomes" id="UP000243524"/>
    </source>
</evidence>
<dbReference type="SUPFAM" id="SSF54593">
    <property type="entry name" value="Glyoxalase/Bleomycin resistance protein/Dihydroxybiphenyl dioxygenase"/>
    <property type="match status" value="1"/>
</dbReference>
<evidence type="ECO:0000259" key="1">
    <source>
        <dbReference type="PROSITE" id="PS51819"/>
    </source>
</evidence>
<dbReference type="OrthoDB" id="2703022at2"/>
<dbReference type="InterPro" id="IPR040553">
    <property type="entry name" value="TxDE"/>
</dbReference>
<sequence length="230" mass="26062">MEIKSVVLQTGKLEEMREFYCEVLGFPMTLDGEDRFSISIGDSVLEYTSSEAQENPFYHFAFNIPPNKFEEAKSWIKERVTLNKEEGKDEVYFDHLNANALYFEDPAGNIVELIARQKVSMPSIRPFSIESIINISEISLVVDDALSVGKEMQAIGVKRRIDKEVESGVLNFMGEPDNDSFVLLLEEGRKWFFSDKISIAYPVEITLDGNRKISLNSSGEVKVSPSIEEL</sequence>
<organism evidence="2 3">
    <name type="scientific">Halalkalibacillus sediminis</name>
    <dbReference type="NCBI Taxonomy" id="2018042"/>
    <lineage>
        <taxon>Bacteria</taxon>
        <taxon>Bacillati</taxon>
        <taxon>Bacillota</taxon>
        <taxon>Bacilli</taxon>
        <taxon>Bacillales</taxon>
        <taxon>Bacillaceae</taxon>
        <taxon>Halalkalibacillus</taxon>
    </lineage>
</organism>
<proteinExistence type="predicted"/>
<protein>
    <recommendedName>
        <fullName evidence="1">VOC domain-containing protein</fullName>
    </recommendedName>
</protein>
<gene>
    <name evidence="2" type="ORF">CEY16_06505</name>
</gene>
<dbReference type="Pfam" id="PF18711">
    <property type="entry name" value="TxDE"/>
    <property type="match status" value="1"/>
</dbReference>